<dbReference type="RefSeq" id="WP_201074730.1">
    <property type="nucleotide sequence ID" value="NZ_CP067420.1"/>
</dbReference>
<reference evidence="1" key="1">
    <citation type="submission" date="2021-02" db="EMBL/GenBank/DDBJ databases">
        <title>Skermanella TT6 skin isolate.</title>
        <authorList>
            <person name="Lee K."/>
            <person name="Ganzorig M."/>
        </authorList>
    </citation>
    <scope>NUCLEOTIDE SEQUENCE</scope>
    <source>
        <strain evidence="1">TT6</strain>
    </source>
</reference>
<dbReference type="EMBL" id="CP067420">
    <property type="protein sequence ID" value="QQP89022.1"/>
    <property type="molecule type" value="Genomic_DNA"/>
</dbReference>
<name>A0ABX7B4E2_9PROT</name>
<sequence>MKLADIKKNNSQFIKELQAARAVASSEVHVNSGVRTAADVSAIINNRITEKPDWEPLYQYAMQFD</sequence>
<evidence type="ECO:0000313" key="1">
    <source>
        <dbReference type="EMBL" id="QQP89022.1"/>
    </source>
</evidence>
<proteinExistence type="predicted"/>
<keyword evidence="2" id="KW-1185">Reference proteome</keyword>
<protein>
    <submittedName>
        <fullName evidence="1">Uncharacterized protein</fullName>
    </submittedName>
</protein>
<evidence type="ECO:0000313" key="2">
    <source>
        <dbReference type="Proteomes" id="UP000595197"/>
    </source>
</evidence>
<gene>
    <name evidence="1" type="ORF">IGS68_23945</name>
</gene>
<accession>A0ABX7B4E2</accession>
<organism evidence="1 2">
    <name type="scientific">Skermanella cutis</name>
    <dbReference type="NCBI Taxonomy" id="2775420"/>
    <lineage>
        <taxon>Bacteria</taxon>
        <taxon>Pseudomonadati</taxon>
        <taxon>Pseudomonadota</taxon>
        <taxon>Alphaproteobacteria</taxon>
        <taxon>Rhodospirillales</taxon>
        <taxon>Azospirillaceae</taxon>
        <taxon>Skermanella</taxon>
    </lineage>
</organism>
<dbReference type="Proteomes" id="UP000595197">
    <property type="component" value="Chromosome"/>
</dbReference>